<dbReference type="InterPro" id="IPR001810">
    <property type="entry name" value="F-box_dom"/>
</dbReference>
<proteinExistence type="predicted"/>
<keyword evidence="3" id="KW-1185">Reference proteome</keyword>
<protein>
    <recommendedName>
        <fullName evidence="1">F-box domain-containing protein</fullName>
    </recommendedName>
</protein>
<dbReference type="PROSITE" id="PS50181">
    <property type="entry name" value="FBOX"/>
    <property type="match status" value="1"/>
</dbReference>
<organism evidence="2 3">
    <name type="scientific">Lolium multiflorum</name>
    <name type="common">Italian ryegrass</name>
    <name type="synonym">Lolium perenne subsp. multiflorum</name>
    <dbReference type="NCBI Taxonomy" id="4521"/>
    <lineage>
        <taxon>Eukaryota</taxon>
        <taxon>Viridiplantae</taxon>
        <taxon>Streptophyta</taxon>
        <taxon>Embryophyta</taxon>
        <taxon>Tracheophyta</taxon>
        <taxon>Spermatophyta</taxon>
        <taxon>Magnoliopsida</taxon>
        <taxon>Liliopsida</taxon>
        <taxon>Poales</taxon>
        <taxon>Poaceae</taxon>
        <taxon>BOP clade</taxon>
        <taxon>Pooideae</taxon>
        <taxon>Poodae</taxon>
        <taxon>Poeae</taxon>
        <taxon>Poeae Chloroplast Group 2 (Poeae type)</taxon>
        <taxon>Loliodinae</taxon>
        <taxon>Loliinae</taxon>
        <taxon>Lolium</taxon>
    </lineage>
</organism>
<gene>
    <name evidence="2" type="ORF">QYE76_006824</name>
</gene>
<dbReference type="SUPFAM" id="SSF81383">
    <property type="entry name" value="F-box domain"/>
    <property type="match status" value="1"/>
</dbReference>
<accession>A0AAD8W3P5</accession>
<dbReference type="Proteomes" id="UP001231189">
    <property type="component" value="Unassembled WGS sequence"/>
</dbReference>
<reference evidence="2" key="1">
    <citation type="submission" date="2023-07" db="EMBL/GenBank/DDBJ databases">
        <title>A chromosome-level genome assembly of Lolium multiflorum.</title>
        <authorList>
            <person name="Chen Y."/>
            <person name="Copetti D."/>
            <person name="Kolliker R."/>
            <person name="Studer B."/>
        </authorList>
    </citation>
    <scope>NUCLEOTIDE SEQUENCE</scope>
    <source>
        <strain evidence="2">02402/16</strain>
        <tissue evidence="2">Leaf</tissue>
    </source>
</reference>
<dbReference type="EMBL" id="JAUUTY010000005">
    <property type="protein sequence ID" value="KAK1632509.1"/>
    <property type="molecule type" value="Genomic_DNA"/>
</dbReference>
<feature type="domain" description="F-box" evidence="1">
    <location>
        <begin position="17"/>
        <end position="56"/>
    </location>
</feature>
<dbReference type="SMART" id="SM00256">
    <property type="entry name" value="FBOX"/>
    <property type="match status" value="1"/>
</dbReference>
<name>A0AAD8W3P5_LOLMU</name>
<sequence>MVPPPSKKQKTAADADAANFSSLPRDVLGSILLRFPASDVRRFRRVCRDWRDAISDPVFIAGGVGPPWHPSGLSPVL</sequence>
<dbReference type="Pfam" id="PF00646">
    <property type="entry name" value="F-box"/>
    <property type="match status" value="1"/>
</dbReference>
<dbReference type="InterPro" id="IPR036047">
    <property type="entry name" value="F-box-like_dom_sf"/>
</dbReference>
<dbReference type="AlphaFoldDB" id="A0AAD8W3P5"/>
<evidence type="ECO:0000313" key="3">
    <source>
        <dbReference type="Proteomes" id="UP001231189"/>
    </source>
</evidence>
<dbReference type="Gene3D" id="1.20.1280.50">
    <property type="match status" value="1"/>
</dbReference>
<comment type="caution">
    <text evidence="2">The sequence shown here is derived from an EMBL/GenBank/DDBJ whole genome shotgun (WGS) entry which is preliminary data.</text>
</comment>
<evidence type="ECO:0000313" key="2">
    <source>
        <dbReference type="EMBL" id="KAK1632509.1"/>
    </source>
</evidence>
<evidence type="ECO:0000259" key="1">
    <source>
        <dbReference type="PROSITE" id="PS50181"/>
    </source>
</evidence>